<gene>
    <name evidence="7" type="ORF">MICPUCDRAFT_50257</name>
</gene>
<evidence type="ECO:0000256" key="4">
    <source>
        <dbReference type="PROSITE-ProRule" id="PRU00176"/>
    </source>
</evidence>
<dbReference type="STRING" id="564608.C1MHM8"/>
<organism evidence="8">
    <name type="scientific">Micromonas pusilla (strain CCMP1545)</name>
    <name type="common">Picoplanktonic green alga</name>
    <dbReference type="NCBI Taxonomy" id="564608"/>
    <lineage>
        <taxon>Eukaryota</taxon>
        <taxon>Viridiplantae</taxon>
        <taxon>Chlorophyta</taxon>
        <taxon>Mamiellophyceae</taxon>
        <taxon>Mamiellales</taxon>
        <taxon>Mamiellaceae</taxon>
        <taxon>Micromonas</taxon>
    </lineage>
</organism>
<proteinExistence type="predicted"/>
<dbReference type="GO" id="GO:0008380">
    <property type="term" value="P:RNA splicing"/>
    <property type="evidence" value="ECO:0007669"/>
    <property type="project" value="UniProtKB-KW"/>
</dbReference>
<sequence>MSGSPEVSSRVLLLPRSEVRLQRAILLGFLEGMGDERRHRRETSRDTSPRHRSRSGDDERGHRRETSRDTSPRHSRDGNGSRSQRRDGSPYRGRRFPSSPRHRGRHRSRSRSRDRKSGSESDDLGGYVPRIRRPSKHGITQPSSAPGASDAALNLVDPAERQRQAQQWILQQQAGSLARVQEASTVALGGPRKNREIFVGNIDAVVTKQALTALFDDALAVAFPNATSGDAKPVVNIQLGDQATYGFVELLSEELATAAIAGLNGLVFCGRPLTIARPTGWVDPAAAATITARAAAERGEEHSTIVCLSNIVTESDLADEEAYAELLADVRTECAKCGEVKDIRIPRGGPVGSVFVKMGDESGANKVQTEMAGRRFDGRAVVVSRVSSSAFDSI</sequence>
<dbReference type="OMA" id="FLRIMQI"/>
<feature type="compositionally biased region" description="Basic and acidic residues" evidence="5">
    <location>
        <begin position="43"/>
        <end position="89"/>
    </location>
</feature>
<dbReference type="InterPro" id="IPR012677">
    <property type="entry name" value="Nucleotide-bd_a/b_plait_sf"/>
</dbReference>
<keyword evidence="2 4" id="KW-0694">RNA-binding</keyword>
<dbReference type="PROSITE" id="PS50102">
    <property type="entry name" value="RRM"/>
    <property type="match status" value="2"/>
</dbReference>
<dbReference type="eggNOG" id="KOG0120">
    <property type="taxonomic scope" value="Eukaryota"/>
</dbReference>
<evidence type="ECO:0000256" key="5">
    <source>
        <dbReference type="SAM" id="MobiDB-lite"/>
    </source>
</evidence>
<dbReference type="EMBL" id="GG663735">
    <property type="protein sequence ID" value="EEH60771.1"/>
    <property type="molecule type" value="Genomic_DNA"/>
</dbReference>
<dbReference type="PANTHER" id="PTHR23139">
    <property type="entry name" value="RNA-BINDING PROTEIN"/>
    <property type="match status" value="1"/>
</dbReference>
<dbReference type="GO" id="GO:0003723">
    <property type="term" value="F:RNA binding"/>
    <property type="evidence" value="ECO:0007669"/>
    <property type="project" value="UniProtKB-UniRule"/>
</dbReference>
<evidence type="ECO:0000313" key="7">
    <source>
        <dbReference type="EMBL" id="EEH60771.1"/>
    </source>
</evidence>
<dbReference type="InterPro" id="IPR000504">
    <property type="entry name" value="RRM_dom"/>
</dbReference>
<protein>
    <submittedName>
        <fullName evidence="7">Predicted protein</fullName>
    </submittedName>
</protein>
<dbReference type="OrthoDB" id="10266058at2759"/>
<dbReference type="KEGG" id="mpp:MICPUCDRAFT_50257"/>
<dbReference type="InterPro" id="IPR035979">
    <property type="entry name" value="RBD_domain_sf"/>
</dbReference>
<keyword evidence="8" id="KW-1185">Reference proteome</keyword>
<dbReference type="SUPFAM" id="SSF54928">
    <property type="entry name" value="RNA-binding domain, RBD"/>
    <property type="match status" value="2"/>
</dbReference>
<feature type="domain" description="RRM" evidence="6">
    <location>
        <begin position="195"/>
        <end position="280"/>
    </location>
</feature>
<keyword evidence="1" id="KW-0507">mRNA processing</keyword>
<dbReference type="GeneID" id="9680654"/>
<accession>C1MHM8</accession>
<feature type="region of interest" description="Disordered" evidence="5">
    <location>
        <begin position="32"/>
        <end position="150"/>
    </location>
</feature>
<evidence type="ECO:0000313" key="8">
    <source>
        <dbReference type="Proteomes" id="UP000001876"/>
    </source>
</evidence>
<evidence type="ECO:0000256" key="3">
    <source>
        <dbReference type="ARBA" id="ARBA00023187"/>
    </source>
</evidence>
<keyword evidence="3" id="KW-0508">mRNA splicing</keyword>
<name>C1MHM8_MICPC</name>
<reference evidence="7 8" key="1">
    <citation type="journal article" date="2009" name="Science">
        <title>Green evolution and dynamic adaptations revealed by genomes of the marine picoeukaryotes Micromonas.</title>
        <authorList>
            <person name="Worden A.Z."/>
            <person name="Lee J.H."/>
            <person name="Mock T."/>
            <person name="Rouze P."/>
            <person name="Simmons M.P."/>
            <person name="Aerts A.L."/>
            <person name="Allen A.E."/>
            <person name="Cuvelier M.L."/>
            <person name="Derelle E."/>
            <person name="Everett M.V."/>
            <person name="Foulon E."/>
            <person name="Grimwood J."/>
            <person name="Gundlach H."/>
            <person name="Henrissat B."/>
            <person name="Napoli C."/>
            <person name="McDonald S.M."/>
            <person name="Parker M.S."/>
            <person name="Rombauts S."/>
            <person name="Salamov A."/>
            <person name="Von Dassow P."/>
            <person name="Badger J.H."/>
            <person name="Coutinho P.M."/>
            <person name="Demir E."/>
            <person name="Dubchak I."/>
            <person name="Gentemann C."/>
            <person name="Eikrem W."/>
            <person name="Gready J.E."/>
            <person name="John U."/>
            <person name="Lanier W."/>
            <person name="Lindquist E.A."/>
            <person name="Lucas S."/>
            <person name="Mayer K.F."/>
            <person name="Moreau H."/>
            <person name="Not F."/>
            <person name="Otillar R."/>
            <person name="Panaud O."/>
            <person name="Pangilinan J."/>
            <person name="Paulsen I."/>
            <person name="Piegu B."/>
            <person name="Poliakov A."/>
            <person name="Robbens S."/>
            <person name="Schmutz J."/>
            <person name="Toulza E."/>
            <person name="Wyss T."/>
            <person name="Zelensky A."/>
            <person name="Zhou K."/>
            <person name="Armbrust E.V."/>
            <person name="Bhattacharya D."/>
            <person name="Goodenough U.W."/>
            <person name="Van de Peer Y."/>
            <person name="Grigoriev I.V."/>
        </authorList>
    </citation>
    <scope>NUCLEOTIDE SEQUENCE [LARGE SCALE GENOMIC DNA]</scope>
    <source>
        <strain evidence="7 8">CCMP1545</strain>
    </source>
</reference>
<evidence type="ECO:0000259" key="6">
    <source>
        <dbReference type="PROSITE" id="PS50102"/>
    </source>
</evidence>
<dbReference type="GO" id="GO:0006397">
    <property type="term" value="P:mRNA processing"/>
    <property type="evidence" value="ECO:0007669"/>
    <property type="project" value="UniProtKB-KW"/>
</dbReference>
<dbReference type="CDD" id="cd12232">
    <property type="entry name" value="RRM3_U2AF65"/>
    <property type="match status" value="1"/>
</dbReference>
<dbReference type="Proteomes" id="UP000001876">
    <property type="component" value="Unassembled WGS sequence"/>
</dbReference>
<dbReference type="RefSeq" id="XP_003055519.1">
    <property type="nucleotide sequence ID" value="XM_003055473.1"/>
</dbReference>
<dbReference type="SMART" id="SM00360">
    <property type="entry name" value="RRM"/>
    <property type="match status" value="2"/>
</dbReference>
<feature type="compositionally biased region" description="Basic residues" evidence="5">
    <location>
        <begin position="92"/>
        <end position="114"/>
    </location>
</feature>
<dbReference type="Pfam" id="PF00076">
    <property type="entry name" value="RRM_1"/>
    <property type="match status" value="2"/>
</dbReference>
<dbReference type="Gene3D" id="3.30.70.330">
    <property type="match status" value="2"/>
</dbReference>
<dbReference type="AlphaFoldDB" id="C1MHM8"/>
<feature type="domain" description="RRM" evidence="6">
    <location>
        <begin position="304"/>
        <end position="388"/>
    </location>
</feature>
<evidence type="ECO:0000256" key="2">
    <source>
        <dbReference type="ARBA" id="ARBA00022884"/>
    </source>
</evidence>
<evidence type="ECO:0000256" key="1">
    <source>
        <dbReference type="ARBA" id="ARBA00022664"/>
    </source>
</evidence>